<dbReference type="Proteomes" id="UP000287651">
    <property type="component" value="Unassembled WGS sequence"/>
</dbReference>
<feature type="compositionally biased region" description="Basic and acidic residues" evidence="4">
    <location>
        <begin position="424"/>
        <end position="440"/>
    </location>
</feature>
<name>A0A427AVJ3_ENSVE</name>
<evidence type="ECO:0000256" key="2">
    <source>
        <dbReference type="ARBA" id="ARBA00022737"/>
    </source>
</evidence>
<dbReference type="EMBL" id="AMZH03001195">
    <property type="protein sequence ID" value="RRT80241.1"/>
    <property type="molecule type" value="Genomic_DNA"/>
</dbReference>
<dbReference type="AlphaFoldDB" id="A0A427AVJ3"/>
<protein>
    <recommendedName>
        <fullName evidence="7">Pentacotripeptide-repeat region of PRORP domain-containing protein</fullName>
    </recommendedName>
</protein>
<dbReference type="GO" id="GO:0009507">
    <property type="term" value="C:chloroplast"/>
    <property type="evidence" value="ECO:0007669"/>
    <property type="project" value="TreeGrafter"/>
</dbReference>
<evidence type="ECO:0000256" key="1">
    <source>
        <dbReference type="ARBA" id="ARBA00007626"/>
    </source>
</evidence>
<dbReference type="GO" id="GO:0031930">
    <property type="term" value="P:mitochondria-nucleus signaling pathway"/>
    <property type="evidence" value="ECO:0007669"/>
    <property type="project" value="TreeGrafter"/>
</dbReference>
<dbReference type="Pfam" id="PF13041">
    <property type="entry name" value="PPR_2"/>
    <property type="match status" value="2"/>
</dbReference>
<feature type="repeat" description="PPR" evidence="3">
    <location>
        <begin position="178"/>
        <end position="212"/>
    </location>
</feature>
<organism evidence="5 6">
    <name type="scientific">Ensete ventricosum</name>
    <name type="common">Abyssinian banana</name>
    <name type="synonym">Musa ensete</name>
    <dbReference type="NCBI Taxonomy" id="4639"/>
    <lineage>
        <taxon>Eukaryota</taxon>
        <taxon>Viridiplantae</taxon>
        <taxon>Streptophyta</taxon>
        <taxon>Embryophyta</taxon>
        <taxon>Tracheophyta</taxon>
        <taxon>Spermatophyta</taxon>
        <taxon>Magnoliopsida</taxon>
        <taxon>Liliopsida</taxon>
        <taxon>Zingiberales</taxon>
        <taxon>Musaceae</taxon>
        <taxon>Ensete</taxon>
    </lineage>
</organism>
<evidence type="ECO:0000256" key="4">
    <source>
        <dbReference type="SAM" id="MobiDB-lite"/>
    </source>
</evidence>
<reference evidence="5 6" key="1">
    <citation type="journal article" date="2014" name="Agronomy (Basel)">
        <title>A Draft Genome Sequence for Ensete ventricosum, the Drought-Tolerant Tree Against Hunger.</title>
        <authorList>
            <person name="Harrison J."/>
            <person name="Moore K.A."/>
            <person name="Paszkiewicz K."/>
            <person name="Jones T."/>
            <person name="Grant M."/>
            <person name="Ambacheew D."/>
            <person name="Muzemil S."/>
            <person name="Studholme D.J."/>
        </authorList>
    </citation>
    <scope>NUCLEOTIDE SEQUENCE [LARGE SCALE GENOMIC DNA]</scope>
</reference>
<dbReference type="GO" id="GO:0010019">
    <property type="term" value="P:chloroplast-nucleus signaling pathway"/>
    <property type="evidence" value="ECO:0007669"/>
    <property type="project" value="TreeGrafter"/>
</dbReference>
<feature type="repeat" description="PPR" evidence="3">
    <location>
        <begin position="213"/>
        <end position="247"/>
    </location>
</feature>
<feature type="repeat" description="PPR" evidence="3">
    <location>
        <begin position="279"/>
        <end position="313"/>
    </location>
</feature>
<dbReference type="InterPro" id="IPR002885">
    <property type="entry name" value="PPR_rpt"/>
</dbReference>
<feature type="region of interest" description="Disordered" evidence="4">
    <location>
        <begin position="416"/>
        <end position="440"/>
    </location>
</feature>
<keyword evidence="2" id="KW-0677">Repeat</keyword>
<dbReference type="InterPro" id="IPR011990">
    <property type="entry name" value="TPR-like_helical_dom_sf"/>
</dbReference>
<comment type="similarity">
    <text evidence="1">Belongs to the PPR family. P subfamily.</text>
</comment>
<dbReference type="PANTHER" id="PTHR47936:SF5">
    <property type="entry name" value="PENTACOTRIPEPTIDE-REPEAT REGION OF PRORP DOMAIN-CONTAINING PROTEIN"/>
    <property type="match status" value="1"/>
</dbReference>
<gene>
    <name evidence="5" type="ORF">B296_00001278</name>
</gene>
<dbReference type="PANTHER" id="PTHR47936">
    <property type="entry name" value="PPR_LONG DOMAIN-CONTAINING PROTEIN"/>
    <property type="match status" value="1"/>
</dbReference>
<comment type="caution">
    <text evidence="5">The sequence shown here is derived from an EMBL/GenBank/DDBJ whole genome shotgun (WGS) entry which is preliminary data.</text>
</comment>
<dbReference type="Gene3D" id="1.25.40.10">
    <property type="entry name" value="Tetratricopeptide repeat domain"/>
    <property type="match status" value="2"/>
</dbReference>
<proteinExistence type="inferred from homology"/>
<sequence>MSLSFRVRLFVRRFSSSTATTVVGPSPDPNPGSYTEPLAVTIDKLSKQRDPDKLAAGFIAASASYRFRCRHRIYEIAVRRLKKAGRLDAVEAILEAQKRFPSDLAREGFAVRLISLYGKASMLAHAAATYHQLPALGTPRSVMSFNALLTAFADSGDVEGLVAAFRDIPAADPTIVPDLISYNVLIRARCEKGDLDAALGTVDLMETNGISPDLITCNTLLHWSYEKKESSEAEKIWALMRKKNIEPDTKSFNTKLRWLVSEGRTTEAANLVDQLNQPDAFSFNALIKGYCQEGNLEEAKRLFSDFAKNQCTPNKGTFEIIIPYLCEAGELDLALKCCYDSMSRQCFVEAAVFQKVVNGLAKNGESPSRKTCSIASLLAAGFGEGPLFSPRLFGKFFDPADAFPLLEFEAETLLSGPGNTSETAVDRSETDSEYVLREPS</sequence>
<dbReference type="NCBIfam" id="TIGR00756">
    <property type="entry name" value="PPR"/>
    <property type="match status" value="3"/>
</dbReference>
<evidence type="ECO:0000313" key="5">
    <source>
        <dbReference type="EMBL" id="RRT80241.1"/>
    </source>
</evidence>
<dbReference type="PROSITE" id="PS51375">
    <property type="entry name" value="PPR"/>
    <property type="match status" value="3"/>
</dbReference>
<evidence type="ECO:0008006" key="7">
    <source>
        <dbReference type="Google" id="ProtNLM"/>
    </source>
</evidence>
<evidence type="ECO:0000313" key="6">
    <source>
        <dbReference type="Proteomes" id="UP000287651"/>
    </source>
</evidence>
<accession>A0A427AVJ3</accession>
<evidence type="ECO:0000256" key="3">
    <source>
        <dbReference type="PROSITE-ProRule" id="PRU00708"/>
    </source>
</evidence>